<evidence type="ECO:0000256" key="13">
    <source>
        <dbReference type="SAM" id="Phobius"/>
    </source>
</evidence>
<keyword evidence="12 13" id="KW-0472">Membrane</keyword>
<dbReference type="AlphaFoldDB" id="A0A3R8T4J5"/>
<dbReference type="InterPro" id="IPR004358">
    <property type="entry name" value="Sig_transdc_His_kin-like_C"/>
</dbReference>
<dbReference type="InterPro" id="IPR003661">
    <property type="entry name" value="HisK_dim/P_dom"/>
</dbReference>
<keyword evidence="9" id="KW-0067">ATP-binding</keyword>
<dbReference type="EC" id="2.7.13.3" evidence="3"/>
<gene>
    <name evidence="15" type="ORF">EIP75_13210</name>
</gene>
<evidence type="ECO:0000256" key="7">
    <source>
        <dbReference type="ARBA" id="ARBA00022741"/>
    </source>
</evidence>
<dbReference type="GO" id="GO:0005524">
    <property type="term" value="F:ATP binding"/>
    <property type="evidence" value="ECO:0007669"/>
    <property type="project" value="UniProtKB-KW"/>
</dbReference>
<keyword evidence="5" id="KW-0808">Transferase</keyword>
<dbReference type="GO" id="GO:0005886">
    <property type="term" value="C:plasma membrane"/>
    <property type="evidence" value="ECO:0007669"/>
    <property type="project" value="TreeGrafter"/>
</dbReference>
<dbReference type="EMBL" id="RSED01000009">
    <property type="protein sequence ID" value="RRS03905.1"/>
    <property type="molecule type" value="Genomic_DNA"/>
</dbReference>
<dbReference type="InterPro" id="IPR036890">
    <property type="entry name" value="HATPase_C_sf"/>
</dbReference>
<dbReference type="PANTHER" id="PTHR45436">
    <property type="entry name" value="SENSOR HISTIDINE KINASE YKOH"/>
    <property type="match status" value="1"/>
</dbReference>
<evidence type="ECO:0000259" key="14">
    <source>
        <dbReference type="PROSITE" id="PS50109"/>
    </source>
</evidence>
<evidence type="ECO:0000256" key="8">
    <source>
        <dbReference type="ARBA" id="ARBA00022777"/>
    </source>
</evidence>
<dbReference type="SMART" id="SM00388">
    <property type="entry name" value="HisKA"/>
    <property type="match status" value="1"/>
</dbReference>
<dbReference type="Pfam" id="PF02518">
    <property type="entry name" value="HATPase_c"/>
    <property type="match status" value="1"/>
</dbReference>
<evidence type="ECO:0000256" key="9">
    <source>
        <dbReference type="ARBA" id="ARBA00022840"/>
    </source>
</evidence>
<dbReference type="SUPFAM" id="SSF55874">
    <property type="entry name" value="ATPase domain of HSP90 chaperone/DNA topoisomerase II/histidine kinase"/>
    <property type="match status" value="1"/>
</dbReference>
<evidence type="ECO:0000256" key="11">
    <source>
        <dbReference type="ARBA" id="ARBA00023012"/>
    </source>
</evidence>
<keyword evidence="4" id="KW-0597">Phosphoprotein</keyword>
<keyword evidence="10 13" id="KW-1133">Transmembrane helix</keyword>
<dbReference type="PRINTS" id="PR00344">
    <property type="entry name" value="BCTRLSENSOR"/>
</dbReference>
<dbReference type="InterPro" id="IPR036097">
    <property type="entry name" value="HisK_dim/P_sf"/>
</dbReference>
<proteinExistence type="predicted"/>
<feature type="transmembrane region" description="Helical" evidence="13">
    <location>
        <begin position="157"/>
        <end position="178"/>
    </location>
</feature>
<dbReference type="GO" id="GO:0000155">
    <property type="term" value="F:phosphorelay sensor kinase activity"/>
    <property type="evidence" value="ECO:0007669"/>
    <property type="project" value="InterPro"/>
</dbReference>
<evidence type="ECO:0000256" key="3">
    <source>
        <dbReference type="ARBA" id="ARBA00012438"/>
    </source>
</evidence>
<sequence>MIRLPGAHSLRARLLWLLIAAISLAALIQGALAYRSALAEADQIFDYHMQQMAMSLRSGLPVTVTVPMDGPGEARPGEEFAVQVWTTGGLLVFRSNLRVPLPTRVILGFADMRANGATYRVYSLASATHVIQVAQDLTVRRRMAGGLALRAVVPTAVMGPVLLLIVWWAVGASLAPVARVRRQVALRQPDELSELDEQGVPDEIQPLVRETNLLFGRVRRAFEAQKSFVADAAHELRSPLAALRLQVQGLQRAPDDEARTIAVTRLMGGIDRATRLVDQLLILARQQASDGASAPAELLSLADIARLELAEAVPTAQARHIDLGLVQADEVAVQGHREALRILVRNLLDNALKYTPEGGTVDLAVRRDGTSAVLSVEDSGPGIPEADQQRVLDRFYRVPGTPSTGSGLGLAIVKAVAELHGAPLSLERSQRLGGLRVALRLPESAPIPTAPLP</sequence>
<dbReference type="InterPro" id="IPR005467">
    <property type="entry name" value="His_kinase_dom"/>
</dbReference>
<evidence type="ECO:0000256" key="10">
    <source>
        <dbReference type="ARBA" id="ARBA00022989"/>
    </source>
</evidence>
<evidence type="ECO:0000313" key="15">
    <source>
        <dbReference type="EMBL" id="RRS03905.1"/>
    </source>
</evidence>
<dbReference type="PANTHER" id="PTHR45436:SF14">
    <property type="entry name" value="SENSOR PROTEIN QSEC"/>
    <property type="match status" value="1"/>
</dbReference>
<keyword evidence="7" id="KW-0547">Nucleotide-binding</keyword>
<keyword evidence="6 13" id="KW-0812">Transmembrane</keyword>
<dbReference type="SMART" id="SM00387">
    <property type="entry name" value="HATPase_c"/>
    <property type="match status" value="1"/>
</dbReference>
<keyword evidence="16" id="KW-1185">Reference proteome</keyword>
<dbReference type="InterPro" id="IPR050428">
    <property type="entry name" value="TCS_sensor_his_kinase"/>
</dbReference>
<organism evidence="15 16">
    <name type="scientific">Aquabacterium soli</name>
    <dbReference type="NCBI Taxonomy" id="2493092"/>
    <lineage>
        <taxon>Bacteria</taxon>
        <taxon>Pseudomonadati</taxon>
        <taxon>Pseudomonadota</taxon>
        <taxon>Betaproteobacteria</taxon>
        <taxon>Burkholderiales</taxon>
        <taxon>Aquabacterium</taxon>
    </lineage>
</organism>
<comment type="caution">
    <text evidence="15">The sequence shown here is derived from an EMBL/GenBank/DDBJ whole genome shotgun (WGS) entry which is preliminary data.</text>
</comment>
<dbReference type="InterPro" id="IPR003594">
    <property type="entry name" value="HATPase_dom"/>
</dbReference>
<dbReference type="InterPro" id="IPR013727">
    <property type="entry name" value="2CSK_N"/>
</dbReference>
<keyword evidence="8 15" id="KW-0418">Kinase</keyword>
<protein>
    <recommendedName>
        <fullName evidence="3">histidine kinase</fullName>
        <ecNumber evidence="3">2.7.13.3</ecNumber>
    </recommendedName>
</protein>
<reference evidence="15 16" key="1">
    <citation type="submission" date="2018-12" db="EMBL/GenBank/DDBJ databases">
        <title>The whole draft genome of Aquabacterium sp. SJQ9.</title>
        <authorList>
            <person name="Sun L."/>
            <person name="Gao X."/>
            <person name="Chen W."/>
            <person name="Huang K."/>
        </authorList>
    </citation>
    <scope>NUCLEOTIDE SEQUENCE [LARGE SCALE GENOMIC DNA]</scope>
    <source>
        <strain evidence="15 16">SJQ9</strain>
    </source>
</reference>
<comment type="catalytic activity">
    <reaction evidence="1">
        <text>ATP + protein L-histidine = ADP + protein N-phospho-L-histidine.</text>
        <dbReference type="EC" id="2.7.13.3"/>
    </reaction>
</comment>
<keyword evidence="11" id="KW-0902">Two-component regulatory system</keyword>
<dbReference type="RefSeq" id="WP_125243745.1">
    <property type="nucleotide sequence ID" value="NZ_RSED01000009.1"/>
</dbReference>
<name>A0A3R8T4J5_9BURK</name>
<dbReference type="OrthoDB" id="8554694at2"/>
<evidence type="ECO:0000256" key="2">
    <source>
        <dbReference type="ARBA" id="ARBA00004141"/>
    </source>
</evidence>
<dbReference type="Gene3D" id="3.30.565.10">
    <property type="entry name" value="Histidine kinase-like ATPase, C-terminal domain"/>
    <property type="match status" value="1"/>
</dbReference>
<dbReference type="PROSITE" id="PS50109">
    <property type="entry name" value="HIS_KIN"/>
    <property type="match status" value="1"/>
</dbReference>
<dbReference type="SUPFAM" id="SSF47384">
    <property type="entry name" value="Homodimeric domain of signal transducing histidine kinase"/>
    <property type="match status" value="1"/>
</dbReference>
<evidence type="ECO:0000256" key="1">
    <source>
        <dbReference type="ARBA" id="ARBA00000085"/>
    </source>
</evidence>
<dbReference type="Pfam" id="PF08521">
    <property type="entry name" value="2CSK_N"/>
    <property type="match status" value="1"/>
</dbReference>
<dbReference type="Gene3D" id="1.10.287.130">
    <property type="match status" value="1"/>
</dbReference>
<dbReference type="Proteomes" id="UP000269265">
    <property type="component" value="Unassembled WGS sequence"/>
</dbReference>
<evidence type="ECO:0000256" key="12">
    <source>
        <dbReference type="ARBA" id="ARBA00023136"/>
    </source>
</evidence>
<accession>A0A3R8T4J5</accession>
<evidence type="ECO:0000256" key="6">
    <source>
        <dbReference type="ARBA" id="ARBA00022692"/>
    </source>
</evidence>
<dbReference type="CDD" id="cd00082">
    <property type="entry name" value="HisKA"/>
    <property type="match status" value="1"/>
</dbReference>
<feature type="domain" description="Histidine kinase" evidence="14">
    <location>
        <begin position="231"/>
        <end position="445"/>
    </location>
</feature>
<dbReference type="Pfam" id="PF00512">
    <property type="entry name" value="HisKA"/>
    <property type="match status" value="1"/>
</dbReference>
<comment type="subcellular location">
    <subcellularLocation>
        <location evidence="2">Membrane</location>
        <topology evidence="2">Multi-pass membrane protein</topology>
    </subcellularLocation>
</comment>
<evidence type="ECO:0000256" key="4">
    <source>
        <dbReference type="ARBA" id="ARBA00022553"/>
    </source>
</evidence>
<evidence type="ECO:0000313" key="16">
    <source>
        <dbReference type="Proteomes" id="UP000269265"/>
    </source>
</evidence>
<evidence type="ECO:0000256" key="5">
    <source>
        <dbReference type="ARBA" id="ARBA00022679"/>
    </source>
</evidence>